<dbReference type="InterPro" id="IPR006527">
    <property type="entry name" value="F-box-assoc_dom_typ1"/>
</dbReference>
<dbReference type="SUPFAM" id="SSF81383">
    <property type="entry name" value="F-box domain"/>
    <property type="match status" value="1"/>
</dbReference>
<dbReference type="PANTHER" id="PTHR31672:SF13">
    <property type="entry name" value="F-BOX PROTEIN CPR30-LIKE"/>
    <property type="match status" value="1"/>
</dbReference>
<keyword evidence="6" id="KW-1185">Reference proteome</keyword>
<proteinExistence type="predicted"/>
<dbReference type="AlphaFoldDB" id="A0A072TGC3"/>
<evidence type="ECO:0000259" key="2">
    <source>
        <dbReference type="Pfam" id="PF07734"/>
    </source>
</evidence>
<sequence>MEKSISTEKVSNHIHNDIAFSILSKLPLKSLKRFSCVHKSWSRLFENPNFMNMYRNNVISSEDDGSCLLLQQTLPYPHYHSHMLYLLSGERFENKVKLGSPTPFRKSDNPGFILGPVINGIVCLYQSGTNVVLWNPTNGEFKVLPESPTELEPSVRYEIELERLHGFGYDSVSDDYKVIRHVQYELNLSDYENDDSDFEGDALSDYESDAVSLPTSMSRDDVWEIYSLRSNSWRKLDLDMPCGMRTSVGVYVYLNGACHWWDDDDDDDNDAYLVSFDLSKEVVCITPMPSTKIVNFDSGLEMRHLTVLNDHIALISYFELSATFHISILGEVGVKESWTKLFILTLPGIHHPIGEGRNGDLFFRRDDNKLVWFNLRTQMMEELGIKGQMHCCQVVIYKESHLSLGGLNG</sequence>
<dbReference type="PaxDb" id="3880-AES84935"/>
<evidence type="ECO:0000313" key="7">
    <source>
        <dbReference type="Proteomes" id="UP000265566"/>
    </source>
</evidence>
<reference evidence="5" key="3">
    <citation type="submission" date="2015-06" db="UniProtKB">
        <authorList>
            <consortium name="EnsemblPlants"/>
        </authorList>
    </citation>
    <scope>IDENTIFICATION</scope>
    <source>
        <strain evidence="5">cv. Jemalong A17</strain>
    </source>
</reference>
<accession>A0A072TGC3</accession>
<evidence type="ECO:0000313" key="5">
    <source>
        <dbReference type="EnsemblPlants" id="KEH16624"/>
    </source>
</evidence>
<evidence type="ECO:0000259" key="1">
    <source>
        <dbReference type="Pfam" id="PF00646"/>
    </source>
</evidence>
<dbReference type="Proteomes" id="UP000002051">
    <property type="component" value="Unassembled WGS sequence"/>
</dbReference>
<dbReference type="Pfam" id="PF00646">
    <property type="entry name" value="F-box"/>
    <property type="match status" value="1"/>
</dbReference>
<dbReference type="Pfam" id="PF07734">
    <property type="entry name" value="FBA_1"/>
    <property type="match status" value="1"/>
</dbReference>
<evidence type="ECO:0000313" key="4">
    <source>
        <dbReference type="EMBL" id="RHN52678.1"/>
    </source>
</evidence>
<dbReference type="EnsemblPlants" id="KEH16624">
    <property type="protein sequence ID" value="KEH16624"/>
    <property type="gene ID" value="MTR_0129s0050"/>
</dbReference>
<dbReference type="InterPro" id="IPR050796">
    <property type="entry name" value="SCF_F-box_component"/>
</dbReference>
<protein>
    <submittedName>
        <fullName evidence="3">F-box protein interaction domain protein</fullName>
    </submittedName>
    <submittedName>
        <fullName evidence="4">Putative F-box domain-containing protein</fullName>
    </submittedName>
</protein>
<organism evidence="3 6">
    <name type="scientific">Medicago truncatula</name>
    <name type="common">Barrel medic</name>
    <name type="synonym">Medicago tribuloides</name>
    <dbReference type="NCBI Taxonomy" id="3880"/>
    <lineage>
        <taxon>Eukaryota</taxon>
        <taxon>Viridiplantae</taxon>
        <taxon>Streptophyta</taxon>
        <taxon>Embryophyta</taxon>
        <taxon>Tracheophyta</taxon>
        <taxon>Spermatophyta</taxon>
        <taxon>Magnoliopsida</taxon>
        <taxon>eudicotyledons</taxon>
        <taxon>Gunneridae</taxon>
        <taxon>Pentapetalae</taxon>
        <taxon>rosids</taxon>
        <taxon>fabids</taxon>
        <taxon>Fabales</taxon>
        <taxon>Fabaceae</taxon>
        <taxon>Papilionoideae</taxon>
        <taxon>50 kb inversion clade</taxon>
        <taxon>NPAAA clade</taxon>
        <taxon>Hologalegina</taxon>
        <taxon>IRL clade</taxon>
        <taxon>Trifolieae</taxon>
        <taxon>Medicago</taxon>
    </lineage>
</organism>
<feature type="domain" description="F-box" evidence="1">
    <location>
        <begin position="16"/>
        <end position="50"/>
    </location>
</feature>
<dbReference type="EMBL" id="KL402854">
    <property type="protein sequence ID" value="KEH16624.1"/>
    <property type="molecule type" value="Genomic_DNA"/>
</dbReference>
<dbReference type="InterPro" id="IPR017451">
    <property type="entry name" value="F-box-assoc_interact_dom"/>
</dbReference>
<reference evidence="3 6" key="1">
    <citation type="journal article" date="2011" name="Nature">
        <title>The Medicago genome provides insight into the evolution of rhizobial symbioses.</title>
        <authorList>
            <person name="Young N.D."/>
            <person name="Debelle F."/>
            <person name="Oldroyd G.E."/>
            <person name="Geurts R."/>
            <person name="Cannon S.B."/>
            <person name="Udvardi M.K."/>
            <person name="Benedito V.A."/>
            <person name="Mayer K.F."/>
            <person name="Gouzy J."/>
            <person name="Schoof H."/>
            <person name="Van de Peer Y."/>
            <person name="Proost S."/>
            <person name="Cook D.R."/>
            <person name="Meyers B.C."/>
            <person name="Spannagl M."/>
            <person name="Cheung F."/>
            <person name="De Mita S."/>
            <person name="Krishnakumar V."/>
            <person name="Gundlach H."/>
            <person name="Zhou S."/>
            <person name="Mudge J."/>
            <person name="Bharti A.K."/>
            <person name="Murray J.D."/>
            <person name="Naoumkina M.A."/>
            <person name="Rosen B."/>
            <person name="Silverstein K.A."/>
            <person name="Tang H."/>
            <person name="Rombauts S."/>
            <person name="Zhao P.X."/>
            <person name="Zhou P."/>
            <person name="Barbe V."/>
            <person name="Bardou P."/>
            <person name="Bechner M."/>
            <person name="Bellec A."/>
            <person name="Berger A."/>
            <person name="Berges H."/>
            <person name="Bidwell S."/>
            <person name="Bisseling T."/>
            <person name="Choisne N."/>
            <person name="Couloux A."/>
            <person name="Denny R."/>
            <person name="Deshpande S."/>
            <person name="Dai X."/>
            <person name="Doyle J.J."/>
            <person name="Dudez A.M."/>
            <person name="Farmer A.D."/>
            <person name="Fouteau S."/>
            <person name="Franken C."/>
            <person name="Gibelin C."/>
            <person name="Gish J."/>
            <person name="Goldstein S."/>
            <person name="Gonzalez A.J."/>
            <person name="Green P.J."/>
            <person name="Hallab A."/>
            <person name="Hartog M."/>
            <person name="Hua A."/>
            <person name="Humphray S.J."/>
            <person name="Jeong D.H."/>
            <person name="Jing Y."/>
            <person name="Jocker A."/>
            <person name="Kenton S.M."/>
            <person name="Kim D.J."/>
            <person name="Klee K."/>
            <person name="Lai H."/>
            <person name="Lang C."/>
            <person name="Lin S."/>
            <person name="Macmil S.L."/>
            <person name="Magdelenat G."/>
            <person name="Matthews L."/>
            <person name="McCorrison J."/>
            <person name="Monaghan E.L."/>
            <person name="Mun J.H."/>
            <person name="Najar F.Z."/>
            <person name="Nicholson C."/>
            <person name="Noirot C."/>
            <person name="O'Bleness M."/>
            <person name="Paule C.R."/>
            <person name="Poulain J."/>
            <person name="Prion F."/>
            <person name="Qin B."/>
            <person name="Qu C."/>
            <person name="Retzel E.F."/>
            <person name="Riddle C."/>
            <person name="Sallet E."/>
            <person name="Samain S."/>
            <person name="Samson N."/>
            <person name="Sanders I."/>
            <person name="Saurat O."/>
            <person name="Scarpelli C."/>
            <person name="Schiex T."/>
            <person name="Segurens B."/>
            <person name="Severin A.J."/>
            <person name="Sherrier D.J."/>
            <person name="Shi R."/>
            <person name="Sims S."/>
            <person name="Singer S.R."/>
            <person name="Sinharoy S."/>
            <person name="Sterck L."/>
            <person name="Viollet A."/>
            <person name="Wang B.B."/>
            <person name="Wang K."/>
            <person name="Wang M."/>
            <person name="Wang X."/>
            <person name="Warfsmann J."/>
            <person name="Weissenbach J."/>
            <person name="White D.D."/>
            <person name="White J.D."/>
            <person name="Wiley G.B."/>
            <person name="Wincker P."/>
            <person name="Xing Y."/>
            <person name="Yang L."/>
            <person name="Yao Z."/>
            <person name="Ying F."/>
            <person name="Zhai J."/>
            <person name="Zhou L."/>
            <person name="Zuber A."/>
            <person name="Denarie J."/>
            <person name="Dixon R.A."/>
            <person name="May G.D."/>
            <person name="Schwartz D.C."/>
            <person name="Rogers J."/>
            <person name="Quetier F."/>
            <person name="Town C.D."/>
            <person name="Roe B.A."/>
        </authorList>
    </citation>
    <scope>NUCLEOTIDE SEQUENCE [LARGE SCALE GENOMIC DNA]</scope>
    <source>
        <strain evidence="3">A17</strain>
        <strain evidence="5 6">cv. Jemalong A17</strain>
    </source>
</reference>
<name>A0A072TGC3_MEDTR</name>
<dbReference type="HOGENOM" id="CLU_027176_5_0_1"/>
<dbReference type="NCBIfam" id="TIGR01640">
    <property type="entry name" value="F_box_assoc_1"/>
    <property type="match status" value="1"/>
</dbReference>
<evidence type="ECO:0000313" key="3">
    <source>
        <dbReference type="EMBL" id="KEH16624.1"/>
    </source>
</evidence>
<dbReference type="Proteomes" id="UP000265566">
    <property type="component" value="Chromosome 6"/>
</dbReference>
<dbReference type="Gramene" id="rna37376">
    <property type="protein sequence ID" value="RHN52678.1"/>
    <property type="gene ID" value="gene37376"/>
</dbReference>
<reference evidence="7" key="4">
    <citation type="journal article" date="2018" name="Nat. Plants">
        <title>Whole-genome landscape of Medicago truncatula symbiotic genes.</title>
        <authorList>
            <person name="Pecrix Y."/>
            <person name="Staton S.E."/>
            <person name="Sallet E."/>
            <person name="Lelandais-Briere C."/>
            <person name="Moreau S."/>
            <person name="Carrere S."/>
            <person name="Blein T."/>
            <person name="Jardinaud M.F."/>
            <person name="Latrasse D."/>
            <person name="Zouine M."/>
            <person name="Zahm M."/>
            <person name="Kreplak J."/>
            <person name="Mayjonade B."/>
            <person name="Satge C."/>
            <person name="Perez M."/>
            <person name="Cauet S."/>
            <person name="Marande W."/>
            <person name="Chantry-Darmon C."/>
            <person name="Lopez-Roques C."/>
            <person name="Bouchez O."/>
            <person name="Berard A."/>
            <person name="Debelle F."/>
            <person name="Munos S."/>
            <person name="Bendahmane A."/>
            <person name="Berges H."/>
            <person name="Niebel A."/>
            <person name="Buitink J."/>
            <person name="Frugier F."/>
            <person name="Benhamed M."/>
            <person name="Crespi M."/>
            <person name="Gouzy J."/>
            <person name="Gamas P."/>
        </authorList>
    </citation>
    <scope>NUCLEOTIDE SEQUENCE [LARGE SCALE GENOMIC DNA]</scope>
    <source>
        <strain evidence="7">cv. Jemalong A17</strain>
    </source>
</reference>
<dbReference type="InterPro" id="IPR036047">
    <property type="entry name" value="F-box-like_dom_sf"/>
</dbReference>
<reference evidence="4" key="5">
    <citation type="journal article" date="2018" name="Nat. Plants">
        <title>Whole-genome landscape of Medicago truncatula symbiotic genes.</title>
        <authorList>
            <person name="Pecrix Y."/>
            <person name="Gamas P."/>
            <person name="Carrere S."/>
        </authorList>
    </citation>
    <scope>NUCLEOTIDE SEQUENCE</scope>
    <source>
        <tissue evidence="4">Leaves</tissue>
    </source>
</reference>
<dbReference type="InterPro" id="IPR001810">
    <property type="entry name" value="F-box_dom"/>
</dbReference>
<dbReference type="STRING" id="3880.A0A072TGC3"/>
<feature type="domain" description="F-box associated beta-propeller type 1" evidence="2">
    <location>
        <begin position="119"/>
        <end position="380"/>
    </location>
</feature>
<gene>
    <name evidence="3" type="ORF">MTR_0129s0050</name>
    <name evidence="4" type="ORF">MtrunA17_Chr6g0483111</name>
</gene>
<reference evidence="3 6" key="2">
    <citation type="journal article" date="2014" name="BMC Genomics">
        <title>An improved genome release (version Mt4.0) for the model legume Medicago truncatula.</title>
        <authorList>
            <person name="Tang H."/>
            <person name="Krishnakumar V."/>
            <person name="Bidwell S."/>
            <person name="Rosen B."/>
            <person name="Chan A."/>
            <person name="Zhou S."/>
            <person name="Gentzbittel L."/>
            <person name="Childs K.L."/>
            <person name="Yandell M."/>
            <person name="Gundlach H."/>
            <person name="Mayer K.F."/>
            <person name="Schwartz D.C."/>
            <person name="Town C.D."/>
        </authorList>
    </citation>
    <scope>GENOME REANNOTATION</scope>
    <source>
        <strain evidence="3">A17</strain>
        <strain evidence="5 6">cv. Jemalong A17</strain>
    </source>
</reference>
<dbReference type="PANTHER" id="PTHR31672">
    <property type="entry name" value="BNACNNG10540D PROTEIN"/>
    <property type="match status" value="1"/>
</dbReference>
<evidence type="ECO:0000313" key="6">
    <source>
        <dbReference type="Proteomes" id="UP000002051"/>
    </source>
</evidence>
<dbReference type="EMBL" id="PSQE01000006">
    <property type="protein sequence ID" value="RHN52678.1"/>
    <property type="molecule type" value="Genomic_DNA"/>
</dbReference>